<accession>A0A4R4RHC1</accession>
<gene>
    <name evidence="2" type="ORF">E1212_20220</name>
</gene>
<protein>
    <submittedName>
        <fullName evidence="2">Deaminase</fullName>
    </submittedName>
</protein>
<organism evidence="2 3">
    <name type="scientific">Jiangella ureilytica</name>
    <dbReference type="NCBI Taxonomy" id="2530374"/>
    <lineage>
        <taxon>Bacteria</taxon>
        <taxon>Bacillati</taxon>
        <taxon>Actinomycetota</taxon>
        <taxon>Actinomycetes</taxon>
        <taxon>Jiangellales</taxon>
        <taxon>Jiangellaceae</taxon>
        <taxon>Jiangella</taxon>
    </lineage>
</organism>
<evidence type="ECO:0000259" key="1">
    <source>
        <dbReference type="Pfam" id="PF01872"/>
    </source>
</evidence>
<dbReference type="SUPFAM" id="SSF53597">
    <property type="entry name" value="Dihydrofolate reductase-like"/>
    <property type="match status" value="1"/>
</dbReference>
<proteinExistence type="predicted"/>
<evidence type="ECO:0000313" key="3">
    <source>
        <dbReference type="Proteomes" id="UP000295621"/>
    </source>
</evidence>
<dbReference type="Pfam" id="PF01872">
    <property type="entry name" value="RibD_C"/>
    <property type="match status" value="1"/>
</dbReference>
<feature type="domain" description="Bacterial bifunctional deaminase-reductase C-terminal" evidence="1">
    <location>
        <begin position="4"/>
        <end position="172"/>
    </location>
</feature>
<name>A0A4R4RHC1_9ACTN</name>
<dbReference type="Gene3D" id="3.40.430.10">
    <property type="entry name" value="Dihydrofolate Reductase, subunit A"/>
    <property type="match status" value="1"/>
</dbReference>
<comment type="caution">
    <text evidence="2">The sequence shown here is derived from an EMBL/GenBank/DDBJ whole genome shotgun (WGS) entry which is preliminary data.</text>
</comment>
<dbReference type="OrthoDB" id="3427770at2"/>
<dbReference type="GO" id="GO:0009231">
    <property type="term" value="P:riboflavin biosynthetic process"/>
    <property type="evidence" value="ECO:0007669"/>
    <property type="project" value="InterPro"/>
</dbReference>
<dbReference type="GO" id="GO:0008703">
    <property type="term" value="F:5-amino-6-(5-phosphoribosylamino)uracil reductase activity"/>
    <property type="evidence" value="ECO:0007669"/>
    <property type="project" value="InterPro"/>
</dbReference>
<reference evidence="2 3" key="1">
    <citation type="submission" date="2019-02" db="EMBL/GenBank/DDBJ databases">
        <title>Draft genome sequences of novel Actinobacteria.</title>
        <authorList>
            <person name="Sahin N."/>
            <person name="Ay H."/>
            <person name="Saygin H."/>
        </authorList>
    </citation>
    <scope>NUCLEOTIDE SEQUENCE [LARGE SCALE GENOMIC DNA]</scope>
    <source>
        <strain evidence="2 3">KC603</strain>
    </source>
</reference>
<dbReference type="PANTHER" id="PTHR38011:SF11">
    <property type="entry name" value="2,5-DIAMINO-6-RIBOSYLAMINO-4(3H)-PYRIMIDINONE 5'-PHOSPHATE REDUCTASE"/>
    <property type="match status" value="1"/>
</dbReference>
<evidence type="ECO:0000313" key="2">
    <source>
        <dbReference type="EMBL" id="TDC48704.1"/>
    </source>
</evidence>
<dbReference type="InterPro" id="IPR024072">
    <property type="entry name" value="DHFR-like_dom_sf"/>
</dbReference>
<dbReference type="InterPro" id="IPR002734">
    <property type="entry name" value="RibDG_C"/>
</dbReference>
<dbReference type="InterPro" id="IPR050765">
    <property type="entry name" value="Riboflavin_Biosynth_HTPR"/>
</dbReference>
<dbReference type="AlphaFoldDB" id="A0A4R4RHC1"/>
<keyword evidence="3" id="KW-1185">Reference proteome</keyword>
<dbReference type="PANTHER" id="PTHR38011">
    <property type="entry name" value="DIHYDROFOLATE REDUCTASE FAMILY PROTEIN (AFU_ORTHOLOGUE AFUA_8G06820)"/>
    <property type="match status" value="1"/>
</dbReference>
<dbReference type="RefSeq" id="WP_131985769.1">
    <property type="nucleotide sequence ID" value="NZ_SMKL01000051.1"/>
</dbReference>
<dbReference type="Proteomes" id="UP000295621">
    <property type="component" value="Unassembled WGS sequence"/>
</dbReference>
<sequence>MGRVLWHVTMSVDGFIAGPDHDMDWVFEQPAPPEASTDVVPRVGAILCGRHTYDVGQRDAGKGSGEAFEGEWSGPEFVLTTHPPADRSAGPGGSAGSRTFLSGDIEAAVSTAMAAAGDGDLLVLGADVALQCLETGLVDELLVHLAPLLLGDGVRLYGGPGRERVDLELVEATGTVLRYRVLRP</sequence>
<dbReference type="EMBL" id="SMKL01000051">
    <property type="protein sequence ID" value="TDC48704.1"/>
    <property type="molecule type" value="Genomic_DNA"/>
</dbReference>